<evidence type="ECO:0000259" key="2">
    <source>
        <dbReference type="PROSITE" id="PS51898"/>
    </source>
</evidence>
<sequence>MKNHKIEPIRDKALLQEFIGQLRQGRNGKRNALLFKLGITTGLRVSDLIKIKVSDVVGKNSFTLVEQKTHKSRVVDLKEVLSDLIEYLPTVKSEWLFPSSVNPTNHIGTHQVYVFITKTADNLGLKNIATHTMRKTFGYFFYRDTKDIATLMRILNHSSQAITLRYIGVEEEQVKESMASFRIF</sequence>
<proteinExistence type="predicted"/>
<keyword evidence="1" id="KW-0233">DNA recombination</keyword>
<name>A0ABQ5JS66_9LACO</name>
<reference evidence="3 4" key="1">
    <citation type="submission" date="2022-03" db="EMBL/GenBank/DDBJ databases">
        <title>Draft genome sequence of Furfurilactobacillus curtus JCM 31185.</title>
        <authorList>
            <person name="Suzuki S."/>
            <person name="Endo A."/>
            <person name="Kajikawa A."/>
        </authorList>
    </citation>
    <scope>NUCLEOTIDE SEQUENCE [LARGE SCALE GENOMIC DNA]</scope>
    <source>
        <strain evidence="3 4">JCM 31185</strain>
    </source>
</reference>
<accession>A0ABQ5JS66</accession>
<gene>
    <name evidence="3" type="ORF">JCM31185_11600</name>
</gene>
<evidence type="ECO:0000313" key="3">
    <source>
        <dbReference type="EMBL" id="GKT05872.1"/>
    </source>
</evidence>
<evidence type="ECO:0000256" key="1">
    <source>
        <dbReference type="ARBA" id="ARBA00023172"/>
    </source>
</evidence>
<evidence type="ECO:0000313" key="4">
    <source>
        <dbReference type="Proteomes" id="UP001628078"/>
    </source>
</evidence>
<dbReference type="Gene3D" id="1.10.443.10">
    <property type="entry name" value="Intergrase catalytic core"/>
    <property type="match status" value="1"/>
</dbReference>
<protein>
    <submittedName>
        <fullName evidence="3">Integrase</fullName>
    </submittedName>
</protein>
<feature type="domain" description="Tyr recombinase" evidence="2">
    <location>
        <begin position="9"/>
        <end position="179"/>
    </location>
</feature>
<dbReference type="InterPro" id="IPR002104">
    <property type="entry name" value="Integrase_catalytic"/>
</dbReference>
<dbReference type="SUPFAM" id="SSF56349">
    <property type="entry name" value="DNA breaking-rejoining enzymes"/>
    <property type="match status" value="1"/>
</dbReference>
<dbReference type="InterPro" id="IPR011010">
    <property type="entry name" value="DNA_brk_join_enz"/>
</dbReference>
<dbReference type="Proteomes" id="UP001628078">
    <property type="component" value="Unassembled WGS sequence"/>
</dbReference>
<dbReference type="PROSITE" id="PS51898">
    <property type="entry name" value="TYR_RECOMBINASE"/>
    <property type="match status" value="1"/>
</dbReference>
<dbReference type="PANTHER" id="PTHR30349">
    <property type="entry name" value="PHAGE INTEGRASE-RELATED"/>
    <property type="match status" value="1"/>
</dbReference>
<dbReference type="Pfam" id="PF00589">
    <property type="entry name" value="Phage_integrase"/>
    <property type="match status" value="1"/>
</dbReference>
<dbReference type="InterPro" id="IPR013762">
    <property type="entry name" value="Integrase-like_cat_sf"/>
</dbReference>
<dbReference type="RefSeq" id="WP_407883515.1">
    <property type="nucleotide sequence ID" value="NZ_BQXO01000003.1"/>
</dbReference>
<dbReference type="PANTHER" id="PTHR30349:SF82">
    <property type="entry name" value="INTEGRASE_RECOMBINASE YOEC-RELATED"/>
    <property type="match status" value="1"/>
</dbReference>
<keyword evidence="4" id="KW-1185">Reference proteome</keyword>
<comment type="caution">
    <text evidence="3">The sequence shown here is derived from an EMBL/GenBank/DDBJ whole genome shotgun (WGS) entry which is preliminary data.</text>
</comment>
<dbReference type="InterPro" id="IPR050090">
    <property type="entry name" value="Tyrosine_recombinase_XerCD"/>
</dbReference>
<organism evidence="3 4">
    <name type="scientific">Furfurilactobacillus curtus</name>
    <dbReference type="NCBI Taxonomy" id="1746200"/>
    <lineage>
        <taxon>Bacteria</taxon>
        <taxon>Bacillati</taxon>
        <taxon>Bacillota</taxon>
        <taxon>Bacilli</taxon>
        <taxon>Lactobacillales</taxon>
        <taxon>Lactobacillaceae</taxon>
        <taxon>Furfurilactobacillus</taxon>
    </lineage>
</organism>
<dbReference type="EMBL" id="BQXO01000003">
    <property type="protein sequence ID" value="GKT05872.1"/>
    <property type="molecule type" value="Genomic_DNA"/>
</dbReference>